<gene>
    <name evidence="1" type="ORF">SAMN02745131_03998</name>
</gene>
<keyword evidence="2" id="KW-1185">Reference proteome</keyword>
<reference evidence="1 2" key="1">
    <citation type="submission" date="2016-11" db="EMBL/GenBank/DDBJ databases">
        <authorList>
            <person name="Jaros S."/>
            <person name="Januszkiewicz K."/>
            <person name="Wedrychowicz H."/>
        </authorList>
    </citation>
    <scope>NUCLEOTIDE SEQUENCE [LARGE SCALE GENOMIC DNA]</scope>
    <source>
        <strain evidence="1 2">DSM 18119</strain>
    </source>
</reference>
<sequence length="46" mass="5035">MNNFNVQFSRKRELRLIGLGRILKVTLIKVQAPGSGLPTPDSIKAG</sequence>
<proteinExistence type="predicted"/>
<evidence type="ECO:0000313" key="2">
    <source>
        <dbReference type="Proteomes" id="UP000184048"/>
    </source>
</evidence>
<dbReference type="AlphaFoldDB" id="A0A1M5FYP7"/>
<evidence type="ECO:0000313" key="1">
    <source>
        <dbReference type="EMBL" id="SHF96608.1"/>
    </source>
</evidence>
<name>A0A1M5FYP7_9BACT</name>
<accession>A0A1M5FYP7</accession>
<protein>
    <submittedName>
        <fullName evidence="1">Uncharacterized protein</fullName>
    </submittedName>
</protein>
<dbReference type="EMBL" id="FQUU01000025">
    <property type="protein sequence ID" value="SHF96608.1"/>
    <property type="molecule type" value="Genomic_DNA"/>
</dbReference>
<organism evidence="1 2">
    <name type="scientific">Flavisolibacter ginsengisoli DSM 18119</name>
    <dbReference type="NCBI Taxonomy" id="1121884"/>
    <lineage>
        <taxon>Bacteria</taxon>
        <taxon>Pseudomonadati</taxon>
        <taxon>Bacteroidota</taxon>
        <taxon>Chitinophagia</taxon>
        <taxon>Chitinophagales</taxon>
        <taxon>Chitinophagaceae</taxon>
        <taxon>Flavisolibacter</taxon>
    </lineage>
</organism>
<dbReference type="Proteomes" id="UP000184048">
    <property type="component" value="Unassembled WGS sequence"/>
</dbReference>